<keyword evidence="3" id="KW-1185">Reference proteome</keyword>
<feature type="region of interest" description="Disordered" evidence="1">
    <location>
        <begin position="33"/>
        <end position="62"/>
    </location>
</feature>
<evidence type="ECO:0000313" key="3">
    <source>
        <dbReference type="Proteomes" id="UP001230654"/>
    </source>
</evidence>
<organism evidence="2 3">
    <name type="scientific">Streptomyces rishiriensis</name>
    <dbReference type="NCBI Taxonomy" id="68264"/>
    <lineage>
        <taxon>Bacteria</taxon>
        <taxon>Bacillati</taxon>
        <taxon>Actinomycetota</taxon>
        <taxon>Actinomycetes</taxon>
        <taxon>Kitasatosporales</taxon>
        <taxon>Streptomycetaceae</taxon>
        <taxon>Streptomyces</taxon>
    </lineage>
</organism>
<dbReference type="RefSeq" id="WP_307161091.1">
    <property type="nucleotide sequence ID" value="NZ_JAUSWV010000002.1"/>
</dbReference>
<evidence type="ECO:0000256" key="1">
    <source>
        <dbReference type="SAM" id="MobiDB-lite"/>
    </source>
</evidence>
<proteinExistence type="predicted"/>
<gene>
    <name evidence="2" type="ORF">QF030_000649</name>
</gene>
<dbReference type="Proteomes" id="UP001230654">
    <property type="component" value="Unassembled WGS sequence"/>
</dbReference>
<evidence type="ECO:0000313" key="2">
    <source>
        <dbReference type="EMBL" id="MDQ0578471.1"/>
    </source>
</evidence>
<accession>A0ABU0NHB5</accession>
<dbReference type="EMBL" id="JAUSWV010000002">
    <property type="protein sequence ID" value="MDQ0578471.1"/>
    <property type="molecule type" value="Genomic_DNA"/>
</dbReference>
<comment type="caution">
    <text evidence="2">The sequence shown here is derived from an EMBL/GenBank/DDBJ whole genome shotgun (WGS) entry which is preliminary data.</text>
</comment>
<feature type="compositionally biased region" description="Gly residues" evidence="1">
    <location>
        <begin position="44"/>
        <end position="56"/>
    </location>
</feature>
<sequence length="98" mass="9838">MPPAGQLKSTAEEIAEARAAEAYWTPERIAAAVPVESGKEEGGDSNGREGGTGGAPSLGKTLRASSAFDNRGVATTGVFLAAATVGGAGPVVVRRIRE</sequence>
<protein>
    <submittedName>
        <fullName evidence="2">Uncharacterized protein</fullName>
    </submittedName>
</protein>
<name>A0ABU0NHB5_STRRH</name>
<reference evidence="2 3" key="1">
    <citation type="submission" date="2023-07" db="EMBL/GenBank/DDBJ databases">
        <title>Comparative genomics of wheat-associated soil bacteria to identify genetic determinants of phenazine resistance.</title>
        <authorList>
            <person name="Mouncey N."/>
        </authorList>
    </citation>
    <scope>NUCLEOTIDE SEQUENCE [LARGE SCALE GENOMIC DNA]</scope>
    <source>
        <strain evidence="2 3">B2I6</strain>
    </source>
</reference>